<evidence type="ECO:0000313" key="2">
    <source>
        <dbReference type="Proteomes" id="UP001163046"/>
    </source>
</evidence>
<dbReference type="Proteomes" id="UP001163046">
    <property type="component" value="Unassembled WGS sequence"/>
</dbReference>
<protein>
    <submittedName>
        <fullName evidence="1">Uncharacterized protein</fullName>
    </submittedName>
</protein>
<organism evidence="1 2">
    <name type="scientific">Desmophyllum pertusum</name>
    <dbReference type="NCBI Taxonomy" id="174260"/>
    <lineage>
        <taxon>Eukaryota</taxon>
        <taxon>Metazoa</taxon>
        <taxon>Cnidaria</taxon>
        <taxon>Anthozoa</taxon>
        <taxon>Hexacorallia</taxon>
        <taxon>Scleractinia</taxon>
        <taxon>Caryophylliina</taxon>
        <taxon>Caryophylliidae</taxon>
        <taxon>Desmophyllum</taxon>
    </lineage>
</organism>
<sequence>MIFNCINNDEFKPLEPRGHLRNMRICERYIFSRSPRVSVEHINLCTERSVRHKRHSVQQRGSVRYMEDKAPAHSIEYPTKWSCRIGSGSWLCGPAVVYDNEIAGNSTTSNTILPAQDNFRNLHFGGVGDFIPRFNMHRGGALLSVVLTP</sequence>
<dbReference type="EMBL" id="MU826353">
    <property type="protein sequence ID" value="KAJ7380624.1"/>
    <property type="molecule type" value="Genomic_DNA"/>
</dbReference>
<name>A0A9X0D0S9_9CNID</name>
<evidence type="ECO:0000313" key="1">
    <source>
        <dbReference type="EMBL" id="KAJ7380624.1"/>
    </source>
</evidence>
<keyword evidence="2" id="KW-1185">Reference proteome</keyword>
<proteinExistence type="predicted"/>
<comment type="caution">
    <text evidence="1">The sequence shown here is derived from an EMBL/GenBank/DDBJ whole genome shotgun (WGS) entry which is preliminary data.</text>
</comment>
<reference evidence="1" key="1">
    <citation type="submission" date="2023-01" db="EMBL/GenBank/DDBJ databases">
        <title>Genome assembly of the deep-sea coral Lophelia pertusa.</title>
        <authorList>
            <person name="Herrera S."/>
            <person name="Cordes E."/>
        </authorList>
    </citation>
    <scope>NUCLEOTIDE SEQUENCE</scope>
    <source>
        <strain evidence="1">USNM1676648</strain>
        <tissue evidence="1">Polyp</tissue>
    </source>
</reference>
<accession>A0A9X0D0S9</accession>
<dbReference type="AlphaFoldDB" id="A0A9X0D0S9"/>
<gene>
    <name evidence="1" type="ORF">OS493_009095</name>
</gene>